<evidence type="ECO:0000256" key="1">
    <source>
        <dbReference type="ARBA" id="ARBA00000900"/>
    </source>
</evidence>
<evidence type="ECO:0000256" key="10">
    <source>
        <dbReference type="PROSITE-ProRule" id="PRU10141"/>
    </source>
</evidence>
<dbReference type="SMART" id="SM00220">
    <property type="entry name" value="S_TKc"/>
    <property type="match status" value="1"/>
</dbReference>
<dbReference type="GO" id="GO:0016567">
    <property type="term" value="P:protein ubiquitination"/>
    <property type="evidence" value="ECO:0007669"/>
    <property type="project" value="InterPro"/>
</dbReference>
<dbReference type="AlphaFoldDB" id="A0A9Q0KX19"/>
<dbReference type="GO" id="GO:0004674">
    <property type="term" value="F:protein serine/threonine kinase activity"/>
    <property type="evidence" value="ECO:0007669"/>
    <property type="project" value="UniProtKB-KW"/>
</dbReference>
<dbReference type="InterPro" id="IPR001245">
    <property type="entry name" value="Ser-Thr/Tyr_kinase_cat_dom"/>
</dbReference>
<evidence type="ECO:0000259" key="12">
    <source>
        <dbReference type="PROSITE" id="PS51698"/>
    </source>
</evidence>
<dbReference type="FunFam" id="3.30.200.20:FF:000039">
    <property type="entry name" value="receptor-like protein kinase FERONIA"/>
    <property type="match status" value="1"/>
</dbReference>
<dbReference type="Pfam" id="PF04564">
    <property type="entry name" value="U-box"/>
    <property type="match status" value="1"/>
</dbReference>
<evidence type="ECO:0000256" key="4">
    <source>
        <dbReference type="ARBA" id="ARBA00022527"/>
    </source>
</evidence>
<dbReference type="PROSITE" id="PS00108">
    <property type="entry name" value="PROTEIN_KINASE_ST"/>
    <property type="match status" value="1"/>
</dbReference>
<dbReference type="CDD" id="cd01989">
    <property type="entry name" value="USP_STK_Ubox_N"/>
    <property type="match status" value="1"/>
</dbReference>
<keyword evidence="6 10" id="KW-0547">Nucleotide-binding</keyword>
<dbReference type="Pfam" id="PF07714">
    <property type="entry name" value="PK_Tyr_Ser-Thr"/>
    <property type="match status" value="1"/>
</dbReference>
<dbReference type="EC" id="2.3.2.27" evidence="3"/>
<dbReference type="PROSITE" id="PS00107">
    <property type="entry name" value="PROTEIN_KINASE_ATP"/>
    <property type="match status" value="1"/>
</dbReference>
<dbReference type="CDD" id="cd16655">
    <property type="entry name" value="RING-Ubox_WDSUB1-like"/>
    <property type="match status" value="1"/>
</dbReference>
<evidence type="ECO:0000256" key="8">
    <source>
        <dbReference type="ARBA" id="ARBA00022786"/>
    </source>
</evidence>
<evidence type="ECO:0000313" key="14">
    <source>
        <dbReference type="Proteomes" id="UP001141806"/>
    </source>
</evidence>
<accession>A0A9Q0KX19</accession>
<keyword evidence="14" id="KW-1185">Reference proteome</keyword>
<dbReference type="SUPFAM" id="SSF56112">
    <property type="entry name" value="Protein kinase-like (PK-like)"/>
    <property type="match status" value="1"/>
</dbReference>
<sequence length="837" mass="94276">MELLSPTHPPQLAGTYFSRFYSPTTSLSSVGSPHDPHHDHAVTPGLPEFTEEVGDRVTVAVGKLEKTLPLLHFCFRRFGCREIVLIHVHQPSSTIPTLLGKLPARQANKEMVSAHRKEEIEQTRKLIFNYLTFCRKAQVKASVITIEAAQVKKGIVDLVNIHSIRKLVMGAPSDNCMKVKTSSKARFAVQNAPPFCEIWFVYKGKHVWTRDASEGLTILPSVLSPPDTVLSERSSSSSSCNLIGEHMSKHMGPQTDSPSFGRLCFGVGNQVHIELDKVEVTLSNSGSCSTNQFDSLPAELLPAESDSKVEEESLCNQLKEVMGLVETSKNEAFTELVKSKNLEAEVFEAINKVKVFDASLAREMKHREEVEDILRITRQQQGKVLEQREEVTRDLQEMMRNVAVLDIHLRESNRWREEAAGELRLIQAFLATLWDEREKLQEQKAEAMCQLEQWRGRGHAEVPNCDGFIRFVKESSEFTEFSLSDLQTATCNFSESFKIGEGGYGCVYKGEIFDRSVAIKKLHPYNMQGRSEFQEEILVLSKLQHPNLVNLLGACPEAWSLVYEYLPNGSLQDHLFRRRNTPPLTWKTRTRIAAKISSALLFLHSSIPQKIIHGDLKPENILLDSDFNCKIGDFGICRLVPEESIDFPSFRRNTEPKNSFPYTDPELQRNGNLTPKSDIYSFGIIVLQLLTCRPPVGLSNDVHRAMLCGKLTSILDTSAGEWPMSVVTRLVDMGLQCCELNSRDRPELTPAMVRELDQIHVSEELPVPSFFLCPILREIMHDPQVAADGFTYEGEAILGWLVDGHDTSPMTNLKLGHLHLTPNNALRHAIQEWLSQS</sequence>
<dbReference type="SUPFAM" id="SSF57850">
    <property type="entry name" value="RING/U-box"/>
    <property type="match status" value="1"/>
</dbReference>
<dbReference type="GO" id="GO:0061630">
    <property type="term" value="F:ubiquitin protein ligase activity"/>
    <property type="evidence" value="ECO:0007669"/>
    <property type="project" value="UniProtKB-EC"/>
</dbReference>
<dbReference type="Gene3D" id="3.30.40.10">
    <property type="entry name" value="Zinc/RING finger domain, C3HC4 (zinc finger)"/>
    <property type="match status" value="1"/>
</dbReference>
<feature type="binding site" evidence="10">
    <location>
        <position position="521"/>
    </location>
    <ligand>
        <name>ATP</name>
        <dbReference type="ChEBI" id="CHEBI:30616"/>
    </ligand>
</feature>
<dbReference type="EMBL" id="JAMYWD010000002">
    <property type="protein sequence ID" value="KAJ4977941.1"/>
    <property type="molecule type" value="Genomic_DNA"/>
</dbReference>
<dbReference type="InterPro" id="IPR008271">
    <property type="entry name" value="Ser/Thr_kinase_AS"/>
</dbReference>
<gene>
    <name evidence="13" type="ORF">NE237_008721</name>
</gene>
<dbReference type="OrthoDB" id="4062651at2759"/>
<keyword evidence="4" id="KW-0723">Serine/threonine-protein kinase</keyword>
<evidence type="ECO:0000256" key="6">
    <source>
        <dbReference type="ARBA" id="ARBA00022741"/>
    </source>
</evidence>
<dbReference type="PROSITE" id="PS51698">
    <property type="entry name" value="U_BOX"/>
    <property type="match status" value="1"/>
</dbReference>
<dbReference type="InterPro" id="IPR017441">
    <property type="entry name" value="Protein_kinase_ATP_BS"/>
</dbReference>
<keyword evidence="7" id="KW-0418">Kinase</keyword>
<dbReference type="GO" id="GO:0005524">
    <property type="term" value="F:ATP binding"/>
    <property type="evidence" value="ECO:0007669"/>
    <property type="project" value="UniProtKB-UniRule"/>
</dbReference>
<comment type="caution">
    <text evidence="13">The sequence shown here is derived from an EMBL/GenBank/DDBJ whole genome shotgun (WGS) entry which is preliminary data.</text>
</comment>
<reference evidence="13" key="1">
    <citation type="journal article" date="2023" name="Plant J.">
        <title>The genome of the king protea, Protea cynaroides.</title>
        <authorList>
            <person name="Chang J."/>
            <person name="Duong T.A."/>
            <person name="Schoeman C."/>
            <person name="Ma X."/>
            <person name="Roodt D."/>
            <person name="Barker N."/>
            <person name="Li Z."/>
            <person name="Van de Peer Y."/>
            <person name="Mizrachi E."/>
        </authorList>
    </citation>
    <scope>NUCLEOTIDE SEQUENCE</scope>
    <source>
        <tissue evidence="13">Young leaves</tissue>
    </source>
</reference>
<dbReference type="PANTHER" id="PTHR45647">
    <property type="entry name" value="OS02G0152300 PROTEIN"/>
    <property type="match status" value="1"/>
</dbReference>
<dbReference type="PROSITE" id="PS50011">
    <property type="entry name" value="PROTEIN_KINASE_DOM"/>
    <property type="match status" value="1"/>
</dbReference>
<dbReference type="InterPro" id="IPR051348">
    <property type="entry name" value="U-box_ubiquitin_ligases"/>
</dbReference>
<feature type="domain" description="U-box" evidence="12">
    <location>
        <begin position="766"/>
        <end position="837"/>
    </location>
</feature>
<feature type="domain" description="Protein kinase" evidence="11">
    <location>
        <begin position="493"/>
        <end position="761"/>
    </location>
</feature>
<comment type="pathway">
    <text evidence="2">Protein modification; protein ubiquitination.</text>
</comment>
<evidence type="ECO:0000256" key="3">
    <source>
        <dbReference type="ARBA" id="ARBA00012483"/>
    </source>
</evidence>
<evidence type="ECO:0000313" key="13">
    <source>
        <dbReference type="EMBL" id="KAJ4977941.1"/>
    </source>
</evidence>
<dbReference type="PANTHER" id="PTHR45647:SF43">
    <property type="entry name" value="OS10G0100500 PROTEIN"/>
    <property type="match status" value="1"/>
</dbReference>
<dbReference type="InterPro" id="IPR000719">
    <property type="entry name" value="Prot_kinase_dom"/>
</dbReference>
<dbReference type="InterPro" id="IPR013083">
    <property type="entry name" value="Znf_RING/FYVE/PHD"/>
</dbReference>
<name>A0A9Q0KX19_9MAGN</name>
<evidence type="ECO:0000256" key="5">
    <source>
        <dbReference type="ARBA" id="ARBA00022679"/>
    </source>
</evidence>
<keyword evidence="9 10" id="KW-0067">ATP-binding</keyword>
<keyword evidence="8" id="KW-0833">Ubl conjugation pathway</keyword>
<proteinExistence type="predicted"/>
<organism evidence="13 14">
    <name type="scientific">Protea cynaroides</name>
    <dbReference type="NCBI Taxonomy" id="273540"/>
    <lineage>
        <taxon>Eukaryota</taxon>
        <taxon>Viridiplantae</taxon>
        <taxon>Streptophyta</taxon>
        <taxon>Embryophyta</taxon>
        <taxon>Tracheophyta</taxon>
        <taxon>Spermatophyta</taxon>
        <taxon>Magnoliopsida</taxon>
        <taxon>Proteales</taxon>
        <taxon>Proteaceae</taxon>
        <taxon>Protea</taxon>
    </lineage>
</organism>
<dbReference type="Gene3D" id="3.30.200.20">
    <property type="entry name" value="Phosphorylase Kinase, domain 1"/>
    <property type="match status" value="1"/>
</dbReference>
<dbReference type="InterPro" id="IPR011009">
    <property type="entry name" value="Kinase-like_dom_sf"/>
</dbReference>
<evidence type="ECO:0000256" key="9">
    <source>
        <dbReference type="ARBA" id="ARBA00022840"/>
    </source>
</evidence>
<dbReference type="SMART" id="SM00504">
    <property type="entry name" value="Ubox"/>
    <property type="match status" value="1"/>
</dbReference>
<keyword evidence="5" id="KW-0808">Transferase</keyword>
<protein>
    <recommendedName>
        <fullName evidence="3">RING-type E3 ubiquitin transferase</fullName>
        <ecNumber evidence="3">2.3.2.27</ecNumber>
    </recommendedName>
</protein>
<dbReference type="Proteomes" id="UP001141806">
    <property type="component" value="Unassembled WGS sequence"/>
</dbReference>
<dbReference type="InterPro" id="IPR003613">
    <property type="entry name" value="Ubox_domain"/>
</dbReference>
<evidence type="ECO:0000256" key="7">
    <source>
        <dbReference type="ARBA" id="ARBA00022777"/>
    </source>
</evidence>
<evidence type="ECO:0000259" key="11">
    <source>
        <dbReference type="PROSITE" id="PS50011"/>
    </source>
</evidence>
<comment type="catalytic activity">
    <reaction evidence="1">
        <text>S-ubiquitinyl-[E2 ubiquitin-conjugating enzyme]-L-cysteine + [acceptor protein]-L-lysine = [E2 ubiquitin-conjugating enzyme]-L-cysteine + N(6)-ubiquitinyl-[acceptor protein]-L-lysine.</text>
        <dbReference type="EC" id="2.3.2.27"/>
    </reaction>
</comment>
<evidence type="ECO:0000256" key="2">
    <source>
        <dbReference type="ARBA" id="ARBA00004906"/>
    </source>
</evidence>
<dbReference type="Gene3D" id="1.10.510.10">
    <property type="entry name" value="Transferase(Phosphotransferase) domain 1"/>
    <property type="match status" value="1"/>
</dbReference>